<feature type="non-terminal residue" evidence="2">
    <location>
        <position position="1"/>
    </location>
</feature>
<reference evidence="2" key="1">
    <citation type="submission" date="2015-08" db="EMBL/GenBank/DDBJ databases">
        <authorList>
            <person name="Babu N.S."/>
            <person name="Beckwith C.J."/>
            <person name="Beseler K.G."/>
            <person name="Brison A."/>
            <person name="Carone J.V."/>
            <person name="Caskin T.P."/>
            <person name="Diamond M."/>
            <person name="Durham M.E."/>
            <person name="Foxe J.M."/>
            <person name="Go M."/>
            <person name="Henderson B.A."/>
            <person name="Jones I.B."/>
            <person name="McGettigan J.A."/>
            <person name="Micheletti S.J."/>
            <person name="Nasrallah M.E."/>
            <person name="Ortiz D."/>
            <person name="Piller C.R."/>
            <person name="Privatt S.R."/>
            <person name="Schneider S.L."/>
            <person name="Sharp S."/>
            <person name="Smith T.C."/>
            <person name="Stanton J.D."/>
            <person name="Ullery H.E."/>
            <person name="Wilson R.J."/>
            <person name="Serrano M.G."/>
            <person name="Buck G."/>
            <person name="Lee V."/>
            <person name="Wang Y."/>
            <person name="Carvalho R."/>
            <person name="Voegtly L."/>
            <person name="Shi R."/>
            <person name="Duckworth R."/>
            <person name="Johnson A."/>
            <person name="Loviza R."/>
            <person name="Walstead R."/>
            <person name="Shah Z."/>
            <person name="Kiflezghi M."/>
            <person name="Wade K."/>
            <person name="Ball S.L."/>
            <person name="Bradley K.W."/>
            <person name="Asai D.J."/>
            <person name="Bowman C.A."/>
            <person name="Russell D.A."/>
            <person name="Pope W.H."/>
            <person name="Jacobs-Sera D."/>
            <person name="Hendrix R.W."/>
            <person name="Hatfull G.F."/>
        </authorList>
    </citation>
    <scope>NUCLEOTIDE SEQUENCE</scope>
</reference>
<evidence type="ECO:0000256" key="1">
    <source>
        <dbReference type="SAM" id="Phobius"/>
    </source>
</evidence>
<accession>A0A1D2ACB7</accession>
<name>A0A1D2ACB7_AUXPR</name>
<protein>
    <submittedName>
        <fullName evidence="2">Uncharacterized protein</fullName>
    </submittedName>
</protein>
<keyword evidence="1" id="KW-0472">Membrane</keyword>
<organism evidence="2">
    <name type="scientific">Auxenochlorella protothecoides</name>
    <name type="common">Green microalga</name>
    <name type="synonym">Chlorella protothecoides</name>
    <dbReference type="NCBI Taxonomy" id="3075"/>
    <lineage>
        <taxon>Eukaryota</taxon>
        <taxon>Viridiplantae</taxon>
        <taxon>Chlorophyta</taxon>
        <taxon>core chlorophytes</taxon>
        <taxon>Trebouxiophyceae</taxon>
        <taxon>Chlorellales</taxon>
        <taxon>Chlorellaceae</taxon>
        <taxon>Auxenochlorella</taxon>
    </lineage>
</organism>
<gene>
    <name evidence="2" type="ORF">g.10555</name>
</gene>
<dbReference type="AlphaFoldDB" id="A0A1D2ACB7"/>
<sequence>SDFFCKNIWKLLCSHDKKAHHRRPRMSLALVNSPSRGGLSHRLPSPMAPMRWKFGRPERQPGHNARQGPVVESLLHLPGRMRAQSLVLAAMDSSPPWTLDQIAGLVFAGFLIVLYFSAGAVDKLVARAQRRSLGLCEECGGVYLPETCPMGKSCPCLPRDNSP</sequence>
<feature type="transmembrane region" description="Helical" evidence="1">
    <location>
        <begin position="102"/>
        <end position="121"/>
    </location>
</feature>
<keyword evidence="1" id="KW-1133">Transmembrane helix</keyword>
<proteinExistence type="predicted"/>
<dbReference type="EMBL" id="GDKF01001775">
    <property type="protein sequence ID" value="JAT76847.1"/>
    <property type="molecule type" value="Transcribed_RNA"/>
</dbReference>
<evidence type="ECO:0000313" key="2">
    <source>
        <dbReference type="EMBL" id="JAT76847.1"/>
    </source>
</evidence>
<keyword evidence="1" id="KW-0812">Transmembrane</keyword>